<evidence type="ECO:0000313" key="2">
    <source>
        <dbReference type="EMBL" id="CAK0800177.1"/>
    </source>
</evidence>
<comment type="caution">
    <text evidence="2">The sequence shown here is derived from an EMBL/GenBank/DDBJ whole genome shotgun (WGS) entry which is preliminary data.</text>
</comment>
<organism evidence="2 3">
    <name type="scientific">Prorocentrum cordatum</name>
    <dbReference type="NCBI Taxonomy" id="2364126"/>
    <lineage>
        <taxon>Eukaryota</taxon>
        <taxon>Sar</taxon>
        <taxon>Alveolata</taxon>
        <taxon>Dinophyceae</taxon>
        <taxon>Prorocentrales</taxon>
        <taxon>Prorocentraceae</taxon>
        <taxon>Prorocentrum</taxon>
    </lineage>
</organism>
<gene>
    <name evidence="2" type="ORF">PCOR1329_LOCUS8396</name>
</gene>
<protein>
    <submittedName>
        <fullName evidence="2">Uncharacterized protein</fullName>
    </submittedName>
</protein>
<dbReference type="EMBL" id="CAUYUJ010002305">
    <property type="protein sequence ID" value="CAK0800177.1"/>
    <property type="molecule type" value="Genomic_DNA"/>
</dbReference>
<reference evidence="2" key="1">
    <citation type="submission" date="2023-10" db="EMBL/GenBank/DDBJ databases">
        <authorList>
            <person name="Chen Y."/>
            <person name="Shah S."/>
            <person name="Dougan E. K."/>
            <person name="Thang M."/>
            <person name="Chan C."/>
        </authorList>
    </citation>
    <scope>NUCLEOTIDE SEQUENCE [LARGE SCALE GENOMIC DNA]</scope>
</reference>
<feature type="region of interest" description="Disordered" evidence="1">
    <location>
        <begin position="29"/>
        <end position="61"/>
    </location>
</feature>
<feature type="region of interest" description="Disordered" evidence="1">
    <location>
        <begin position="99"/>
        <end position="140"/>
    </location>
</feature>
<feature type="compositionally biased region" description="Basic residues" evidence="1">
    <location>
        <begin position="35"/>
        <end position="46"/>
    </location>
</feature>
<keyword evidence="3" id="KW-1185">Reference proteome</keyword>
<accession>A0ABN9Q385</accession>
<evidence type="ECO:0000313" key="3">
    <source>
        <dbReference type="Proteomes" id="UP001189429"/>
    </source>
</evidence>
<feature type="compositionally biased region" description="Pro residues" evidence="1">
    <location>
        <begin position="105"/>
        <end position="117"/>
    </location>
</feature>
<feature type="compositionally biased region" description="Low complexity" evidence="1">
    <location>
        <begin position="118"/>
        <end position="140"/>
    </location>
</feature>
<sequence>MERPALHADVGAAVVLVQLPRCGVPASAAGCAGRGHARSRPPRHVSHGVGVDATTTHDHPHKARWLRTSSAGRLELLQIGGDGCSKPLAHLEHVRAPALTLWERGPPPPRSTAPPPGGAVADSSCSSSSVASPASCSDPR</sequence>
<name>A0ABN9Q385_9DINO</name>
<dbReference type="Proteomes" id="UP001189429">
    <property type="component" value="Unassembled WGS sequence"/>
</dbReference>
<evidence type="ECO:0000256" key="1">
    <source>
        <dbReference type="SAM" id="MobiDB-lite"/>
    </source>
</evidence>
<proteinExistence type="predicted"/>